<evidence type="ECO:0000313" key="2">
    <source>
        <dbReference type="Proteomes" id="UP000215902"/>
    </source>
</evidence>
<dbReference type="OrthoDB" id="6086192at2759"/>
<comment type="caution">
    <text evidence="1">The sequence shown here is derived from an EMBL/GenBank/DDBJ whole genome shotgun (WGS) entry which is preliminary data.</text>
</comment>
<reference evidence="1 2" key="1">
    <citation type="submission" date="2017-06" db="EMBL/GenBank/DDBJ databases">
        <title>A platform for efficient transgenesis in Macrostomum lignano, a flatworm model organism for stem cell research.</title>
        <authorList>
            <person name="Berezikov E."/>
        </authorList>
    </citation>
    <scope>NUCLEOTIDE SEQUENCE [LARGE SCALE GENOMIC DNA]</scope>
    <source>
        <strain evidence="1">DV1</strain>
        <tissue evidence="1">Whole organism</tissue>
    </source>
</reference>
<accession>A0A267DJB4</accession>
<name>A0A267DJB4_9PLAT</name>
<dbReference type="EMBL" id="NIVC01003939">
    <property type="protein sequence ID" value="PAA49236.1"/>
    <property type="molecule type" value="Genomic_DNA"/>
</dbReference>
<dbReference type="AlphaFoldDB" id="A0A267DJB4"/>
<keyword evidence="2" id="KW-1185">Reference proteome</keyword>
<dbReference type="Proteomes" id="UP000215902">
    <property type="component" value="Unassembled WGS sequence"/>
</dbReference>
<proteinExistence type="predicted"/>
<dbReference type="PANTHER" id="PTHR47403:SF6">
    <property type="entry name" value="N-ACETYLTRANSFERASE DOMAIN-CONTAINING PROTEIN"/>
    <property type="match status" value="1"/>
</dbReference>
<protein>
    <recommendedName>
        <fullName evidence="3">N-acetyltransferase domain-containing protein</fullName>
    </recommendedName>
</protein>
<evidence type="ECO:0008006" key="3">
    <source>
        <dbReference type="Google" id="ProtNLM"/>
    </source>
</evidence>
<organism evidence="1 2">
    <name type="scientific">Macrostomum lignano</name>
    <dbReference type="NCBI Taxonomy" id="282301"/>
    <lineage>
        <taxon>Eukaryota</taxon>
        <taxon>Metazoa</taxon>
        <taxon>Spiralia</taxon>
        <taxon>Lophotrochozoa</taxon>
        <taxon>Platyhelminthes</taxon>
        <taxon>Rhabditophora</taxon>
        <taxon>Macrostomorpha</taxon>
        <taxon>Macrostomida</taxon>
        <taxon>Macrostomidae</taxon>
        <taxon>Macrostomum</taxon>
    </lineage>
</organism>
<evidence type="ECO:0000313" key="1">
    <source>
        <dbReference type="EMBL" id="PAA49236.1"/>
    </source>
</evidence>
<gene>
    <name evidence="1" type="ORF">BOX15_Mlig026550g1</name>
</gene>
<sequence length="420" mass="47369">MKPWNRVTPSPNFLLSLSFYIRTKTSTTQQCILYSTNSNTTTAFVNNSESSSKQPVSVNAKRQDILRDRWSRLPIPRENLQLRLATLDDRDQVLSIEPDIHYGLDYLPDYYEYIVSSQHRSGIVTVDKASNRVLSFGYAIVNHEGRNLSYAGGRTVKDFRAYSLAARSSQALFEMLKPRLHPAVMCCGVYSLPTYTRRYFDQLGGDLTTRVVLHNQQLGFECSADYLAALANRFATGPSYSLEEPHLVSNPVDFLCSESVCSSTENRLFKPQQYILVAKEPLTFSRGNLLIWRKFLHQVMASYSEPGLVPTGEVTGVSIANWTSVPVGGLHLVLNIYCRTESDAVEHLAGQLRMAVSRLRLSDPQRHRLYISAFVPSHLLFNETLTGLRLHPLLRDLPHSYSPKLACDARIVAWSPGTFV</sequence>
<dbReference type="PANTHER" id="PTHR47403">
    <property type="entry name" value="LOC100145250 PROTEIN"/>
    <property type="match status" value="1"/>
</dbReference>